<keyword evidence="3 9" id="KW-0812">Transmembrane</keyword>
<dbReference type="InterPro" id="IPR017452">
    <property type="entry name" value="GPCR_Rhodpsn_7TM"/>
</dbReference>
<keyword evidence="4 11" id="KW-1133">Transmembrane helix</keyword>
<dbReference type="SUPFAM" id="SSF81321">
    <property type="entry name" value="Family A G protein-coupled receptor-like"/>
    <property type="match status" value="1"/>
</dbReference>
<keyword evidence="5 9" id="KW-0297">G-protein coupled receptor</keyword>
<feature type="transmembrane region" description="Helical" evidence="11">
    <location>
        <begin position="279"/>
        <end position="300"/>
    </location>
</feature>
<keyword evidence="8 9" id="KW-0807">Transducer</keyword>
<keyword evidence="6 11" id="KW-0472">Membrane</keyword>
<evidence type="ECO:0000256" key="2">
    <source>
        <dbReference type="ARBA" id="ARBA00022475"/>
    </source>
</evidence>
<keyword evidence="14" id="KW-1185">Reference proteome</keyword>
<comment type="similarity">
    <text evidence="9">Belongs to the G-protein coupled receptor 1 family.</text>
</comment>
<dbReference type="PRINTS" id="PR00237">
    <property type="entry name" value="GPCRRHODOPSN"/>
</dbReference>
<feature type="region of interest" description="Disordered" evidence="10">
    <location>
        <begin position="511"/>
        <end position="565"/>
    </location>
</feature>
<dbReference type="Proteomes" id="UP001642483">
    <property type="component" value="Unassembled WGS sequence"/>
</dbReference>
<feature type="transmembrane region" description="Helical" evidence="11">
    <location>
        <begin position="181"/>
        <end position="203"/>
    </location>
</feature>
<dbReference type="PROSITE" id="PS00237">
    <property type="entry name" value="G_PROTEIN_RECEP_F1_1"/>
    <property type="match status" value="1"/>
</dbReference>
<feature type="transmembrane region" description="Helical" evidence="11">
    <location>
        <begin position="108"/>
        <end position="133"/>
    </location>
</feature>
<evidence type="ECO:0000256" key="8">
    <source>
        <dbReference type="ARBA" id="ARBA00023224"/>
    </source>
</evidence>
<keyword evidence="2" id="KW-1003">Cell membrane</keyword>
<evidence type="ECO:0000256" key="11">
    <source>
        <dbReference type="SAM" id="Phobius"/>
    </source>
</evidence>
<evidence type="ECO:0000259" key="12">
    <source>
        <dbReference type="PROSITE" id="PS50262"/>
    </source>
</evidence>
<feature type="compositionally biased region" description="Polar residues" evidence="10">
    <location>
        <begin position="1"/>
        <end position="17"/>
    </location>
</feature>
<dbReference type="SMART" id="SM01381">
    <property type="entry name" value="7TM_GPCR_Srsx"/>
    <property type="match status" value="1"/>
</dbReference>
<accession>A0ABP0GCI0</accession>
<comment type="subcellular location">
    <subcellularLocation>
        <location evidence="1">Cell membrane</location>
        <topology evidence="1">Multi-pass membrane protein</topology>
    </subcellularLocation>
</comment>
<feature type="region of interest" description="Disordered" evidence="10">
    <location>
        <begin position="1"/>
        <end position="20"/>
    </location>
</feature>
<proteinExistence type="inferred from homology"/>
<evidence type="ECO:0000256" key="9">
    <source>
        <dbReference type="RuleBase" id="RU000688"/>
    </source>
</evidence>
<dbReference type="Pfam" id="PF00001">
    <property type="entry name" value="7tm_1"/>
    <property type="match status" value="1"/>
</dbReference>
<dbReference type="Gene3D" id="1.20.1070.10">
    <property type="entry name" value="Rhodopsin 7-helix transmembrane proteins"/>
    <property type="match status" value="1"/>
</dbReference>
<feature type="domain" description="G-protein coupled receptors family 1 profile" evidence="12">
    <location>
        <begin position="124"/>
        <end position="388"/>
    </location>
</feature>
<evidence type="ECO:0000313" key="14">
    <source>
        <dbReference type="Proteomes" id="UP001642483"/>
    </source>
</evidence>
<evidence type="ECO:0000256" key="10">
    <source>
        <dbReference type="SAM" id="MobiDB-lite"/>
    </source>
</evidence>
<evidence type="ECO:0000256" key="4">
    <source>
        <dbReference type="ARBA" id="ARBA00022989"/>
    </source>
</evidence>
<dbReference type="InterPro" id="IPR000276">
    <property type="entry name" value="GPCR_Rhodpsn"/>
</dbReference>
<evidence type="ECO:0000256" key="5">
    <source>
        <dbReference type="ARBA" id="ARBA00023040"/>
    </source>
</evidence>
<name>A0ABP0GCI0_CLALP</name>
<dbReference type="PROSITE" id="PS50262">
    <property type="entry name" value="G_PROTEIN_RECEP_F1_2"/>
    <property type="match status" value="1"/>
</dbReference>
<protein>
    <recommendedName>
        <fullName evidence="12">G-protein coupled receptors family 1 profile domain-containing protein</fullName>
    </recommendedName>
</protein>
<evidence type="ECO:0000256" key="7">
    <source>
        <dbReference type="ARBA" id="ARBA00023170"/>
    </source>
</evidence>
<evidence type="ECO:0000256" key="1">
    <source>
        <dbReference type="ARBA" id="ARBA00004651"/>
    </source>
</evidence>
<dbReference type="PANTHER" id="PTHR24248">
    <property type="entry name" value="ADRENERGIC RECEPTOR-RELATED G-PROTEIN COUPLED RECEPTOR"/>
    <property type="match status" value="1"/>
</dbReference>
<reference evidence="13 14" key="1">
    <citation type="submission" date="2024-02" db="EMBL/GenBank/DDBJ databases">
        <authorList>
            <person name="Daric V."/>
            <person name="Darras S."/>
        </authorList>
    </citation>
    <scope>NUCLEOTIDE SEQUENCE [LARGE SCALE GENOMIC DNA]</scope>
</reference>
<comment type="caution">
    <text evidence="13">The sequence shown here is derived from an EMBL/GenBank/DDBJ whole genome shotgun (WGS) entry which is preliminary data.</text>
</comment>
<feature type="transmembrane region" description="Helical" evidence="11">
    <location>
        <begin position="333"/>
        <end position="354"/>
    </location>
</feature>
<gene>
    <name evidence="13" type="ORF">CVLEPA_LOCUS21149</name>
</gene>
<evidence type="ECO:0000256" key="6">
    <source>
        <dbReference type="ARBA" id="ARBA00023136"/>
    </source>
</evidence>
<feature type="transmembrane region" description="Helical" evidence="11">
    <location>
        <begin position="224"/>
        <end position="243"/>
    </location>
</feature>
<feature type="transmembrane region" description="Helical" evidence="11">
    <location>
        <begin position="145"/>
        <end position="169"/>
    </location>
</feature>
<feature type="transmembrane region" description="Helical" evidence="11">
    <location>
        <begin position="44"/>
        <end position="63"/>
    </location>
</feature>
<evidence type="ECO:0000313" key="13">
    <source>
        <dbReference type="EMBL" id="CAK8689188.1"/>
    </source>
</evidence>
<organism evidence="13 14">
    <name type="scientific">Clavelina lepadiformis</name>
    <name type="common">Light-bulb sea squirt</name>
    <name type="synonym">Ascidia lepadiformis</name>
    <dbReference type="NCBI Taxonomy" id="159417"/>
    <lineage>
        <taxon>Eukaryota</taxon>
        <taxon>Metazoa</taxon>
        <taxon>Chordata</taxon>
        <taxon>Tunicata</taxon>
        <taxon>Ascidiacea</taxon>
        <taxon>Aplousobranchia</taxon>
        <taxon>Clavelinidae</taxon>
        <taxon>Clavelina</taxon>
    </lineage>
</organism>
<keyword evidence="7 9" id="KW-0675">Receptor</keyword>
<evidence type="ECO:0000256" key="3">
    <source>
        <dbReference type="ARBA" id="ARBA00022692"/>
    </source>
</evidence>
<sequence>MSNPSKNMLPQAQSQAQRRCRKSRTFKNCGTLKALRYLHIESKLIIIFAALVMDSFSFVLAQGEIADLLMDNSTTAQTTVREANKIVSEVKNSTDGSMTIPAGNISSIGLYLIIGAVSFFTVVGNLLVIMSVLVFHKLRKVRNMFIVSLALADLIMGGVVLPMGAHSAVTSQWILGKFGCHIWTSVDVLSVTASICTLCAISLDRFVAITMPFKYSRKMTRVRAAFVISFIWIISAAISFIPINMGWWKTTDSEDERYERGESCDFHVSKTYAVVSSCISFYIPLIVMVIAYSIVFKIAIQKREKIRNRRGMYKKPSTIGVRNFVWGSGEYRAVFTMGIIMGTFCACWLPFFIVNIVTAYCGDCIDPTAFTVLNWLGYSNSLFNPIIYCHSKEFREAFKRLLLCGICREGFDEMSMSSLSVSYTPTASGRASIRSENSFPFLINMFSSDSRRLSGKTSNVGITNNAEYYSNGYLSSRRSSLCNGGIRRTSYSSEGGKLLYGRRGSGIDSCSINSAKSTDSDESNQLLPRLDEAAETESACGVEMDNLQETDAPSASQTSPSTHSF</sequence>
<feature type="compositionally biased region" description="Polar residues" evidence="10">
    <location>
        <begin position="547"/>
        <end position="565"/>
    </location>
</feature>
<dbReference type="EMBL" id="CAWYQH010000108">
    <property type="protein sequence ID" value="CAK8689188.1"/>
    <property type="molecule type" value="Genomic_DNA"/>
</dbReference>
<dbReference type="PANTHER" id="PTHR24248:SF195">
    <property type="entry name" value="D(1) DOPAMINE RECEPTOR-LIKE"/>
    <property type="match status" value="1"/>
</dbReference>